<organism evidence="2 3">
    <name type="scientific">Panagrolaimus superbus</name>
    <dbReference type="NCBI Taxonomy" id="310955"/>
    <lineage>
        <taxon>Eukaryota</taxon>
        <taxon>Metazoa</taxon>
        <taxon>Ecdysozoa</taxon>
        <taxon>Nematoda</taxon>
        <taxon>Chromadorea</taxon>
        <taxon>Rhabditida</taxon>
        <taxon>Tylenchina</taxon>
        <taxon>Panagrolaimomorpha</taxon>
        <taxon>Panagrolaimoidea</taxon>
        <taxon>Panagrolaimidae</taxon>
        <taxon>Panagrolaimus</taxon>
    </lineage>
</organism>
<dbReference type="AlphaFoldDB" id="A0A914XUP3"/>
<sequence length="380" mass="44377">MSTIYCRLIFHDFPEIYINEFVKLAHEFQYRTVHQLIIEPAVSLDSDSFEKKTEVPFSFELKAAAEGRRLGKTERYQKICLALAELSTAVESFRGHCFHYGLSKSATAIMTILSRNIYPQFFNLQNVFSMEKLAFGSINNRRIFAPTFIFDEPTNERNEDQIFKQYLDEQRGLQDIGSNMLICFEHDREMLTVCFPDVFRNGRSDNNNDSSLNRIIDIRVSYSAIRRLIVTMSTDESGEIKVSFTFQLAYPPTIYVCQMSTGGVGEYNTKFKQPIRFLTWNQGYDIQRSVAHGSCLVADCRFVDARTLLDCLDRLRKINNCAIEFRALFRERCVNIKNYERNRFMHPDDLPSEYAKLKEQKYFPFDLCGSSVDFSRWFNL</sequence>
<dbReference type="Pfam" id="PF25359">
    <property type="entry name" value="PH_met_RdRP"/>
    <property type="match status" value="1"/>
</dbReference>
<name>A0A914XUP3_9BILA</name>
<proteinExistence type="predicted"/>
<feature type="domain" description="PH-like" evidence="1">
    <location>
        <begin position="121"/>
        <end position="329"/>
    </location>
</feature>
<protein>
    <recommendedName>
        <fullName evidence="1">PH-like domain-containing protein</fullName>
    </recommendedName>
</protein>
<evidence type="ECO:0000313" key="3">
    <source>
        <dbReference type="WBParaSite" id="PSU_v2.g10968.t1"/>
    </source>
</evidence>
<evidence type="ECO:0000313" key="2">
    <source>
        <dbReference type="Proteomes" id="UP000887577"/>
    </source>
</evidence>
<keyword evidence="2" id="KW-1185">Reference proteome</keyword>
<dbReference type="InterPro" id="IPR057493">
    <property type="entry name" value="PH_RdRP-assoc"/>
</dbReference>
<evidence type="ECO:0000259" key="1">
    <source>
        <dbReference type="Pfam" id="PF25359"/>
    </source>
</evidence>
<accession>A0A914XUP3</accession>
<reference evidence="3" key="1">
    <citation type="submission" date="2022-11" db="UniProtKB">
        <authorList>
            <consortium name="WormBaseParasite"/>
        </authorList>
    </citation>
    <scope>IDENTIFICATION</scope>
</reference>
<dbReference type="Proteomes" id="UP000887577">
    <property type="component" value="Unplaced"/>
</dbReference>
<dbReference type="WBParaSite" id="PSU_v2.g10968.t1">
    <property type="protein sequence ID" value="PSU_v2.g10968.t1"/>
    <property type="gene ID" value="PSU_v2.g10968"/>
</dbReference>